<gene>
    <name evidence="3" type="ordered locus">TREPR_2540</name>
</gene>
<feature type="domain" description="Thiamine pyrophosphate enzyme N-terminal TPP-binding" evidence="1">
    <location>
        <begin position="437"/>
        <end position="533"/>
    </location>
</feature>
<dbReference type="EMBL" id="CP001843">
    <property type="protein sequence ID" value="AEF84645.1"/>
    <property type="molecule type" value="Genomic_DNA"/>
</dbReference>
<dbReference type="HOGENOM" id="CLU_305217_0_0_12"/>
<evidence type="ECO:0000313" key="3">
    <source>
        <dbReference type="EMBL" id="AEF84645.1"/>
    </source>
</evidence>
<dbReference type="STRING" id="545694.TREPR_2540"/>
<dbReference type="InterPro" id="IPR007345">
    <property type="entry name" value="Polysacch_pyruvyl_Trfase"/>
</dbReference>
<dbReference type="InterPro" id="IPR012001">
    <property type="entry name" value="Thiamin_PyroP_enz_TPP-bd_dom"/>
</dbReference>
<protein>
    <submittedName>
        <fullName evidence="3">2-oxoglutarate decarboxylase</fullName>
    </submittedName>
</protein>
<dbReference type="eggNOG" id="COG1165">
    <property type="taxonomic scope" value="Bacteria"/>
</dbReference>
<feature type="domain" description="Polysaccharide pyruvyl transferase" evidence="2">
    <location>
        <begin position="18"/>
        <end position="293"/>
    </location>
</feature>
<dbReference type="Proteomes" id="UP000009223">
    <property type="component" value="Chromosome"/>
</dbReference>
<accession>F5YGN7</accession>
<evidence type="ECO:0000313" key="4">
    <source>
        <dbReference type="Proteomes" id="UP000009223"/>
    </source>
</evidence>
<dbReference type="Gene3D" id="3.40.50.970">
    <property type="match status" value="2"/>
</dbReference>
<dbReference type="PANTHER" id="PTHR42916">
    <property type="entry name" value="2-SUCCINYL-5-ENOLPYRUVYL-6-HYDROXY-3-CYCLOHEXENE-1-CARBOXYLATE SYNTHASE"/>
    <property type="match status" value="1"/>
</dbReference>
<dbReference type="Pfam" id="PF02776">
    <property type="entry name" value="TPP_enzyme_N"/>
    <property type="match status" value="1"/>
</dbReference>
<reference evidence="4" key="1">
    <citation type="submission" date="2009-12" db="EMBL/GenBank/DDBJ databases">
        <title>Complete sequence of Treponema primitia strain ZAS-2.</title>
        <authorList>
            <person name="Tetu S.G."/>
            <person name="Matson E."/>
            <person name="Ren Q."/>
            <person name="Seshadri R."/>
            <person name="Elbourne L."/>
            <person name="Hassan K.A."/>
            <person name="Durkin A."/>
            <person name="Radune D."/>
            <person name="Mohamoud Y."/>
            <person name="Shay R."/>
            <person name="Jin S."/>
            <person name="Zhang X."/>
            <person name="Lucey K."/>
            <person name="Ballor N.R."/>
            <person name="Ottesen E."/>
            <person name="Rosenthal R."/>
            <person name="Allen A."/>
            <person name="Leadbetter J.R."/>
            <person name="Paulsen I.T."/>
        </authorList>
    </citation>
    <scope>NUCLEOTIDE SEQUENCE [LARGE SCALE GENOMIC DNA]</scope>
    <source>
        <strain evidence="4">ATCC BAA-887 / DSM 12427 / ZAS-2</strain>
    </source>
</reference>
<dbReference type="KEGG" id="tpi:TREPR_2540"/>
<dbReference type="SUPFAM" id="SSF52518">
    <property type="entry name" value="Thiamin diphosphate-binding fold (THDP-binding)"/>
    <property type="match status" value="2"/>
</dbReference>
<dbReference type="PANTHER" id="PTHR42916:SF1">
    <property type="entry name" value="PROTEIN PHYLLO, CHLOROPLASTIC"/>
    <property type="match status" value="1"/>
</dbReference>
<dbReference type="CDD" id="cd07037">
    <property type="entry name" value="TPP_PYR_MenD"/>
    <property type="match status" value="1"/>
</dbReference>
<dbReference type="RefSeq" id="WP_015707671.1">
    <property type="nucleotide sequence ID" value="NC_015578.1"/>
</dbReference>
<sequence>MNKKKYDIGVLGLWHSCNYGGVLTYYGLHETLKSLGFSVLMISKINASLTDPERGDTFSMRFARMHYNISKYYTLSDISELNDLCDAFIVGSDQLWNYGISKNFGKAYYLDFAYNTKHKISYSTSFGHSVDFAPPEERKNISGYMKCFNAISVREKSGVRLCRDIYDVKATQVLDPILLCGKKLYEKLAEKSLLREKKPYVLSYILDPTPEKRRAMLYIAEHLGLKLIHILDGLPWKFEGNKKALDLDGIAEDVESEDFVYLYLNANFVITDSFHGTVFALLFNKPFVTIGNKMRGMSRFDSLFEMIENKERFTTDAETIIGNEKLFEALDYEKINSVLKEERKKSLDWLKNALPPKRYSLKWIKKTLFTPPSEGGKLNITPKKIVKAFIPYGILKIRDLNKNEPIQPKPNDKMPPAKSIGKTVDTIIHPDIERCRIVVSLCKTYNIKHIVISSGTRNVSLVRLFEANNDFFKIYHVTDERSAGFFALGLSIKLGKQPVGMCCTSGTAASNYLSAITEAFYQHVPLIAITADRYPCFLGQMEDQTIPQPGMYGAVCKKSVTLPINGDYFGKWETRLLTSEAILEATHHSKGPVQINVPINYIERMPPTDLTTLKLPPLRIIQRITLESGSKIWDDYITVLHGKKRVLIVVGQYLPPSPELRNNIDVFVKKYNCVITTDHLSNYHSEKSLHTYLLFNHCTQEEFNQTMSPDLVISIGDKQVMNNPTGDRLRGAPQNVDIWRVSEDGAIVDPYRKLTAVFECSDNYFFKYFAEHAGNIKNTNEYFSLIKKSIDQLDIKNPTNYFTDFTLNETMKRIPPNSTLHLAVGNTFMMSQRYALHPSVEVFCNMGTNGIDGCVSTFMGQAAVTEPSRLCFLLVGDLSFFYDMNSLWNKNITGNIRILLNNDGGAGLLRHHRSPGVTQAHETAAEGWVKSLGFKYLSAKTKEEFEAQLSLFVSSEINEPLFFEVFFGVVKI</sequence>
<keyword evidence="4" id="KW-1185">Reference proteome</keyword>
<dbReference type="OrthoDB" id="9791859at2"/>
<dbReference type="InterPro" id="IPR029061">
    <property type="entry name" value="THDP-binding"/>
</dbReference>
<evidence type="ECO:0000259" key="1">
    <source>
        <dbReference type="Pfam" id="PF02776"/>
    </source>
</evidence>
<name>F5YGN7_TREPZ</name>
<dbReference type="Gene3D" id="3.40.50.1220">
    <property type="entry name" value="TPP-binding domain"/>
    <property type="match status" value="1"/>
</dbReference>
<dbReference type="AlphaFoldDB" id="F5YGN7"/>
<dbReference type="Pfam" id="PF04230">
    <property type="entry name" value="PS_pyruv_trans"/>
    <property type="match status" value="1"/>
</dbReference>
<dbReference type="GO" id="GO:0030976">
    <property type="term" value="F:thiamine pyrophosphate binding"/>
    <property type="evidence" value="ECO:0007669"/>
    <property type="project" value="InterPro"/>
</dbReference>
<dbReference type="eggNOG" id="COG2327">
    <property type="taxonomic scope" value="Bacteria"/>
</dbReference>
<reference evidence="3 4" key="2">
    <citation type="journal article" date="2011" name="ISME J.">
        <title>RNA-seq reveals cooperative metabolic interactions between two termite-gut spirochete species in co-culture.</title>
        <authorList>
            <person name="Rosenthal A.Z."/>
            <person name="Matson E.G."/>
            <person name="Eldar A."/>
            <person name="Leadbetter J.R."/>
        </authorList>
    </citation>
    <scope>NUCLEOTIDE SEQUENCE [LARGE SCALE GENOMIC DNA]</scope>
    <source>
        <strain evidence="4">ATCC BAA-887 / DSM 12427 / ZAS-2</strain>
    </source>
</reference>
<evidence type="ECO:0000259" key="2">
    <source>
        <dbReference type="Pfam" id="PF04230"/>
    </source>
</evidence>
<organism evidence="3 4">
    <name type="scientific">Treponema primitia (strain ATCC BAA-887 / DSM 12427 / ZAS-2)</name>
    <dbReference type="NCBI Taxonomy" id="545694"/>
    <lineage>
        <taxon>Bacteria</taxon>
        <taxon>Pseudomonadati</taxon>
        <taxon>Spirochaetota</taxon>
        <taxon>Spirochaetia</taxon>
        <taxon>Spirochaetales</taxon>
        <taxon>Treponemataceae</taxon>
        <taxon>Treponema</taxon>
    </lineage>
</organism>
<proteinExistence type="predicted"/>